<feature type="domain" description="Aldehyde dehydrogenase" evidence="6">
    <location>
        <begin position="20"/>
        <end position="466"/>
    </location>
</feature>
<proteinExistence type="inferred from homology"/>
<evidence type="ECO:0000259" key="6">
    <source>
        <dbReference type="Pfam" id="PF00171"/>
    </source>
</evidence>
<dbReference type="SUPFAM" id="SSF53720">
    <property type="entry name" value="ALDH-like"/>
    <property type="match status" value="1"/>
</dbReference>
<evidence type="ECO:0000256" key="1">
    <source>
        <dbReference type="ARBA" id="ARBA00009986"/>
    </source>
</evidence>
<evidence type="ECO:0000313" key="7">
    <source>
        <dbReference type="EMBL" id="SJL10148.1"/>
    </source>
</evidence>
<feature type="active site" evidence="4">
    <location>
        <position position="255"/>
    </location>
</feature>
<organism evidence="7 8">
    <name type="scientific">Armillaria ostoyae</name>
    <name type="common">Armillaria root rot fungus</name>
    <dbReference type="NCBI Taxonomy" id="47428"/>
    <lineage>
        <taxon>Eukaryota</taxon>
        <taxon>Fungi</taxon>
        <taxon>Dikarya</taxon>
        <taxon>Basidiomycota</taxon>
        <taxon>Agaricomycotina</taxon>
        <taxon>Agaricomycetes</taxon>
        <taxon>Agaricomycetidae</taxon>
        <taxon>Agaricales</taxon>
        <taxon>Marasmiineae</taxon>
        <taxon>Physalacriaceae</taxon>
        <taxon>Armillaria</taxon>
    </lineage>
</organism>
<dbReference type="InterPro" id="IPR029510">
    <property type="entry name" value="Ald_DH_CS_GLU"/>
</dbReference>
<keyword evidence="2 5" id="KW-0560">Oxidoreductase</keyword>
<evidence type="ECO:0000256" key="4">
    <source>
        <dbReference type="PROSITE-ProRule" id="PRU10007"/>
    </source>
</evidence>
<evidence type="ECO:0000256" key="3">
    <source>
        <dbReference type="ARBA" id="ARBA00023027"/>
    </source>
</evidence>
<name>A0A284RN34_ARMOS</name>
<dbReference type="InterPro" id="IPR016162">
    <property type="entry name" value="Ald_DH_N"/>
</dbReference>
<reference evidence="8" key="1">
    <citation type="journal article" date="2017" name="Nat. Ecol. Evol.">
        <title>Genome expansion and lineage-specific genetic innovations in the forest pathogenic fungi Armillaria.</title>
        <authorList>
            <person name="Sipos G."/>
            <person name="Prasanna A.N."/>
            <person name="Walter M.C."/>
            <person name="O'Connor E."/>
            <person name="Balint B."/>
            <person name="Krizsan K."/>
            <person name="Kiss B."/>
            <person name="Hess J."/>
            <person name="Varga T."/>
            <person name="Slot J."/>
            <person name="Riley R."/>
            <person name="Boka B."/>
            <person name="Rigling D."/>
            <person name="Barry K."/>
            <person name="Lee J."/>
            <person name="Mihaltcheva S."/>
            <person name="LaButti K."/>
            <person name="Lipzen A."/>
            <person name="Waldron R."/>
            <person name="Moloney N.M."/>
            <person name="Sperisen C."/>
            <person name="Kredics L."/>
            <person name="Vagvoelgyi C."/>
            <person name="Patrignani A."/>
            <person name="Fitzpatrick D."/>
            <person name="Nagy I."/>
            <person name="Doyle S."/>
            <person name="Anderson J.B."/>
            <person name="Grigoriev I.V."/>
            <person name="Gueldener U."/>
            <person name="Muensterkoetter M."/>
            <person name="Nagy L.G."/>
        </authorList>
    </citation>
    <scope>NUCLEOTIDE SEQUENCE [LARGE SCALE GENOMIC DNA]</scope>
    <source>
        <strain evidence="8">C18/9</strain>
    </source>
</reference>
<protein>
    <submittedName>
        <fullName evidence="7">Related to Vanillin dehydrogenase</fullName>
    </submittedName>
</protein>
<dbReference type="PANTHER" id="PTHR42986">
    <property type="entry name" value="BENZALDEHYDE DEHYDROGENASE YFMT"/>
    <property type="match status" value="1"/>
</dbReference>
<dbReference type="GO" id="GO:0016620">
    <property type="term" value="F:oxidoreductase activity, acting on the aldehyde or oxo group of donors, NAD or NADP as acceptor"/>
    <property type="evidence" value="ECO:0007669"/>
    <property type="project" value="InterPro"/>
</dbReference>
<dbReference type="Gene3D" id="3.40.605.10">
    <property type="entry name" value="Aldehyde Dehydrogenase, Chain A, domain 1"/>
    <property type="match status" value="1"/>
</dbReference>
<dbReference type="Pfam" id="PF00171">
    <property type="entry name" value="Aldedh"/>
    <property type="match status" value="1"/>
</dbReference>
<evidence type="ECO:0000256" key="2">
    <source>
        <dbReference type="ARBA" id="ARBA00023002"/>
    </source>
</evidence>
<dbReference type="AlphaFoldDB" id="A0A284RN34"/>
<dbReference type="OrthoDB" id="310895at2759"/>
<dbReference type="EMBL" id="FUEG01000011">
    <property type="protein sequence ID" value="SJL10148.1"/>
    <property type="molecule type" value="Genomic_DNA"/>
</dbReference>
<sequence>MANLLPFTQLYINGEFKASAKNSVFDIRNPHTGQVSGQSASATSQDCRDAIDAAHRALPSWESTDTSSRQAILLKAADILQSSWMQKCIETNTAETGATPDLGTLNWFMGSVILRTVAGMSEQLKEESFSSATGGHVVVKKRAVGVVLSIAPWNAALCLAVRAVAAAIFCGNTVVLKASEYSPRSHALVSELFHEAGLPKGVLNFVAMSKETTPSLVSEMIGNPKIRLVNFTGGVTVAKALATEAAKYLKPCIFELGGKNPSIVLNDADVEAAAKSITYGAMFNAGQVCISTERVIVQRDVSKTLITAVVELCKKLTAGDPTQNPLPALFSQASAENVIRLIQDAVNSGAELLLGNLSKDGSTVQPHLLTSVTREMPIWKQETFGPVTVFMVCDTVDEAVELANDTEYSLAAALWTQDVTKGKEVADRIYSGFTNINGSTIHGEPSIEPFGLGGSSGYGRFDVDHFTQKRVCVIHAPGAKYPMIESLSEK</sequence>
<accession>A0A284RN34</accession>
<dbReference type="OMA" id="TARTHYL"/>
<dbReference type="InterPro" id="IPR015590">
    <property type="entry name" value="Aldehyde_DH_dom"/>
</dbReference>
<dbReference type="STRING" id="47428.A0A284RN34"/>
<keyword evidence="8" id="KW-1185">Reference proteome</keyword>
<evidence type="ECO:0000256" key="5">
    <source>
        <dbReference type="RuleBase" id="RU003345"/>
    </source>
</evidence>
<evidence type="ECO:0000313" key="8">
    <source>
        <dbReference type="Proteomes" id="UP000219338"/>
    </source>
</evidence>
<keyword evidence="3" id="KW-0520">NAD</keyword>
<dbReference type="InterPro" id="IPR016163">
    <property type="entry name" value="Ald_DH_C"/>
</dbReference>
<dbReference type="PROSITE" id="PS00687">
    <property type="entry name" value="ALDEHYDE_DEHYDR_GLU"/>
    <property type="match status" value="1"/>
</dbReference>
<dbReference type="Gene3D" id="3.40.309.10">
    <property type="entry name" value="Aldehyde Dehydrogenase, Chain A, domain 2"/>
    <property type="match status" value="1"/>
</dbReference>
<gene>
    <name evidence="7" type="ORF">ARMOST_13532</name>
</gene>
<dbReference type="InterPro" id="IPR016161">
    <property type="entry name" value="Ald_DH/histidinol_DH"/>
</dbReference>
<comment type="similarity">
    <text evidence="1 5">Belongs to the aldehyde dehydrogenase family.</text>
</comment>
<dbReference type="PANTHER" id="PTHR42986:SF1">
    <property type="entry name" value="BENZALDEHYDE DEHYDROGENASE YFMT"/>
    <property type="match status" value="1"/>
</dbReference>
<dbReference type="Proteomes" id="UP000219338">
    <property type="component" value="Unassembled WGS sequence"/>
</dbReference>